<dbReference type="InterPro" id="IPR011733">
    <property type="entry name" value="CHP02185_IM"/>
</dbReference>
<dbReference type="Proteomes" id="UP000196710">
    <property type="component" value="Chromosome"/>
</dbReference>
<dbReference type="EMBL" id="CP021422">
    <property type="protein sequence ID" value="ASB39409.1"/>
    <property type="molecule type" value="Genomic_DNA"/>
</dbReference>
<dbReference type="Pfam" id="PF09605">
    <property type="entry name" value="Trep_Strep"/>
    <property type="match status" value="1"/>
</dbReference>
<name>A0A1Z2XLU3_9FIRM</name>
<evidence type="ECO:0000313" key="4">
    <source>
        <dbReference type="Proteomes" id="UP000196710"/>
    </source>
</evidence>
<keyword evidence="1" id="KW-0472">Membrane</keyword>
<keyword evidence="1" id="KW-0812">Transmembrane</keyword>
<dbReference type="AlphaFoldDB" id="A0A1Z2XLU3"/>
<dbReference type="KEGG" id="amur:ADH66_01315"/>
<feature type="transmembrane region" description="Helical" evidence="1">
    <location>
        <begin position="15"/>
        <end position="34"/>
    </location>
</feature>
<accession>A0A1Z2XLU3</accession>
<gene>
    <name evidence="2" type="ORF">ADH66_01315</name>
    <name evidence="3" type="ORF">I5Q82_11320</name>
</gene>
<feature type="transmembrane region" description="Helical" evidence="1">
    <location>
        <begin position="120"/>
        <end position="138"/>
    </location>
</feature>
<dbReference type="Proteomes" id="UP000596035">
    <property type="component" value="Chromosome"/>
</dbReference>
<evidence type="ECO:0000313" key="3">
    <source>
        <dbReference type="EMBL" id="QQR28699.1"/>
    </source>
</evidence>
<reference evidence="2" key="1">
    <citation type="journal article" date="2017" name="Genome Announc.">
        <title>High-Quality Whole-Genome Sequences of the Oligo-Mouse-Microbiota Bacterial Community.</title>
        <authorList>
            <person name="Garzetti D."/>
            <person name="Brugiroux S."/>
            <person name="Bunk B."/>
            <person name="Pukall R."/>
            <person name="McCoy K.D."/>
            <person name="Macpherson A.J."/>
            <person name="Stecher B."/>
        </authorList>
    </citation>
    <scope>NUCLEOTIDE SEQUENCE</scope>
    <source>
        <strain evidence="2">KB18</strain>
    </source>
</reference>
<evidence type="ECO:0000313" key="5">
    <source>
        <dbReference type="Proteomes" id="UP000596035"/>
    </source>
</evidence>
<evidence type="ECO:0000256" key="1">
    <source>
        <dbReference type="SAM" id="Phobius"/>
    </source>
</evidence>
<keyword evidence="4" id="KW-1185">Reference proteome</keyword>
<dbReference type="RefSeq" id="WP_066536688.1">
    <property type="nucleotide sequence ID" value="NZ_CP021422.1"/>
</dbReference>
<dbReference type="NCBIfam" id="TIGR02185">
    <property type="entry name" value="Trep_Strep"/>
    <property type="match status" value="1"/>
</dbReference>
<dbReference type="EMBL" id="CP065321">
    <property type="protein sequence ID" value="QQR28699.1"/>
    <property type="molecule type" value="Genomic_DNA"/>
</dbReference>
<proteinExistence type="predicted"/>
<feature type="transmembrane region" description="Helical" evidence="1">
    <location>
        <begin position="40"/>
        <end position="60"/>
    </location>
</feature>
<sequence length="200" mass="21981">MHQQKNSLKLTGKDLINIGIFSAIYFVISFIGMLLGIIPILWILMPGVIAILAGIPFMLLSAKVQKPGVPLLMGIITGLLYFITGQFTVVILITFIISCLLAELLRFLTHYSSFKGNAIAFILFSYGMVGSPLPIWLFKSSFFMQIAEQGMPETYVTALEMLSSAPMLIVMLVTPIVGGLIGVMIARAMFKKHFQKAGMI</sequence>
<reference evidence="3 5" key="3">
    <citation type="submission" date="2020-11" db="EMBL/GenBank/DDBJ databases">
        <title>Closed and high quality bacterial genomes of the OMM12 community.</title>
        <authorList>
            <person name="Marbouty M."/>
            <person name="Lamy-Besnier Q."/>
            <person name="Debarbieux L."/>
            <person name="Koszul R."/>
        </authorList>
    </citation>
    <scope>NUCLEOTIDE SEQUENCE [LARGE SCALE GENOMIC DNA]</scope>
    <source>
        <strain evidence="3 5">KB18</strain>
    </source>
</reference>
<reference evidence="4" key="2">
    <citation type="submission" date="2017-05" db="EMBL/GenBank/DDBJ databases">
        <title>Improved OligoMM genomes.</title>
        <authorList>
            <person name="Garzetti D."/>
        </authorList>
    </citation>
    <scope>NUCLEOTIDE SEQUENCE [LARGE SCALE GENOMIC DNA]</scope>
    <source>
        <strain evidence="4">KB18</strain>
    </source>
</reference>
<protein>
    <submittedName>
        <fullName evidence="3">MptD family putative ECF transporter S component</fullName>
    </submittedName>
</protein>
<keyword evidence="1" id="KW-1133">Transmembrane helix</keyword>
<organism evidence="3 5">
    <name type="scientific">Acutalibacter muris</name>
    <dbReference type="NCBI Taxonomy" id="1796620"/>
    <lineage>
        <taxon>Bacteria</taxon>
        <taxon>Bacillati</taxon>
        <taxon>Bacillota</taxon>
        <taxon>Clostridia</taxon>
        <taxon>Eubacteriales</taxon>
        <taxon>Acutalibacteraceae</taxon>
        <taxon>Acutalibacter</taxon>
    </lineage>
</organism>
<evidence type="ECO:0000313" key="2">
    <source>
        <dbReference type="EMBL" id="ASB39409.1"/>
    </source>
</evidence>
<feature type="transmembrane region" description="Helical" evidence="1">
    <location>
        <begin position="167"/>
        <end position="190"/>
    </location>
</feature>
<feature type="transmembrane region" description="Helical" evidence="1">
    <location>
        <begin position="89"/>
        <end position="108"/>
    </location>
</feature>